<reference evidence="1 2" key="1">
    <citation type="submission" date="2013-03" db="EMBL/GenBank/DDBJ databases">
        <authorList>
            <person name="Warren W."/>
            <person name="Wilson R.K."/>
        </authorList>
    </citation>
    <scope>NUCLEOTIDE SEQUENCE</scope>
</reference>
<accession>A0A7N9CE97</accession>
<dbReference type="Proteomes" id="UP000233100">
    <property type="component" value="Chromosome 1"/>
</dbReference>
<dbReference type="AlphaFoldDB" id="A0A7N9CE97"/>
<dbReference type="PANTHER" id="PTHR46254">
    <property type="entry name" value="PROTEIN GVQW1-RELATED"/>
    <property type="match status" value="1"/>
</dbReference>
<dbReference type="PANTHER" id="PTHR46254:SF3">
    <property type="entry name" value="SECRETED PROTEIN"/>
    <property type="match status" value="1"/>
</dbReference>
<sequence>HDLCLLQPLPPRSKRFSCLSLPSSGDYRHLPPCLANFCIFSRDGVFHVGQVGLELLTSGDPPTVASQSVGITGVGHHAQPVAFHSYESSVLLSFPVLTGRSLSSLPC</sequence>
<dbReference type="PRINTS" id="PR02045">
    <property type="entry name" value="F138DOMAIN"/>
</dbReference>
<dbReference type="Ensembl" id="ENSMFAT00000075254.1">
    <property type="protein sequence ID" value="ENSMFAP00000047374.1"/>
    <property type="gene ID" value="ENSMFAG00000062396.1"/>
</dbReference>
<proteinExistence type="predicted"/>
<dbReference type="GeneTree" id="ENSGT00940000161627"/>
<name>A0A7N9CE97_MACFA</name>
<evidence type="ECO:0000313" key="2">
    <source>
        <dbReference type="Proteomes" id="UP000233100"/>
    </source>
</evidence>
<reference evidence="1" key="2">
    <citation type="submission" date="2025-08" db="UniProtKB">
        <authorList>
            <consortium name="Ensembl"/>
        </authorList>
    </citation>
    <scope>IDENTIFICATION</scope>
</reference>
<reference evidence="1" key="3">
    <citation type="submission" date="2025-09" db="UniProtKB">
        <authorList>
            <consortium name="Ensembl"/>
        </authorList>
    </citation>
    <scope>IDENTIFICATION</scope>
</reference>
<protein>
    <submittedName>
        <fullName evidence="1">Uncharacterized protein</fullName>
    </submittedName>
</protein>
<evidence type="ECO:0000313" key="1">
    <source>
        <dbReference type="Ensembl" id="ENSMFAP00000047374.1"/>
    </source>
</evidence>
<keyword evidence="2" id="KW-1185">Reference proteome</keyword>
<organism evidence="1 2">
    <name type="scientific">Macaca fascicularis</name>
    <name type="common">Crab-eating macaque</name>
    <name type="synonym">Cynomolgus monkey</name>
    <dbReference type="NCBI Taxonomy" id="9541"/>
    <lineage>
        <taxon>Eukaryota</taxon>
        <taxon>Metazoa</taxon>
        <taxon>Chordata</taxon>
        <taxon>Craniata</taxon>
        <taxon>Vertebrata</taxon>
        <taxon>Euteleostomi</taxon>
        <taxon>Mammalia</taxon>
        <taxon>Eutheria</taxon>
        <taxon>Euarchontoglires</taxon>
        <taxon>Primates</taxon>
        <taxon>Haplorrhini</taxon>
        <taxon>Catarrhini</taxon>
        <taxon>Cercopithecidae</taxon>
        <taxon>Cercopithecinae</taxon>
        <taxon>Macaca</taxon>
    </lineage>
</organism>